<evidence type="ECO:0000256" key="3">
    <source>
        <dbReference type="SAM" id="MobiDB-lite"/>
    </source>
</evidence>
<dbReference type="InterPro" id="IPR050836">
    <property type="entry name" value="SDS22/Internalin_LRR"/>
</dbReference>
<keyword evidence="2" id="KW-0677">Repeat</keyword>
<reference evidence="4 5" key="1">
    <citation type="journal article" date="2008" name="Nature">
        <title>The genome of the choanoflagellate Monosiga brevicollis and the origin of metazoans.</title>
        <authorList>
            <consortium name="JGI Sequencing"/>
            <person name="King N."/>
            <person name="Westbrook M.J."/>
            <person name="Young S.L."/>
            <person name="Kuo A."/>
            <person name="Abedin M."/>
            <person name="Chapman J."/>
            <person name="Fairclough S."/>
            <person name="Hellsten U."/>
            <person name="Isogai Y."/>
            <person name="Letunic I."/>
            <person name="Marr M."/>
            <person name="Pincus D."/>
            <person name="Putnam N."/>
            <person name="Rokas A."/>
            <person name="Wright K.J."/>
            <person name="Zuzow R."/>
            <person name="Dirks W."/>
            <person name="Good M."/>
            <person name="Goodstein D."/>
            <person name="Lemons D."/>
            <person name="Li W."/>
            <person name="Lyons J.B."/>
            <person name="Morris A."/>
            <person name="Nichols S."/>
            <person name="Richter D.J."/>
            <person name="Salamov A."/>
            <person name="Bork P."/>
            <person name="Lim W.A."/>
            <person name="Manning G."/>
            <person name="Miller W.T."/>
            <person name="McGinnis W."/>
            <person name="Shapiro H."/>
            <person name="Tjian R."/>
            <person name="Grigoriev I.V."/>
            <person name="Rokhsar D."/>
        </authorList>
    </citation>
    <scope>NUCLEOTIDE SEQUENCE [LARGE SCALE GENOMIC DNA]</scope>
    <source>
        <strain evidence="5">MX1 / ATCC 50154</strain>
    </source>
</reference>
<feature type="region of interest" description="Disordered" evidence="3">
    <location>
        <begin position="567"/>
        <end position="659"/>
    </location>
</feature>
<feature type="compositionally biased region" description="Basic and acidic residues" evidence="3">
    <location>
        <begin position="629"/>
        <end position="645"/>
    </location>
</feature>
<dbReference type="InParanoid" id="A9V6G7"/>
<dbReference type="Proteomes" id="UP000001357">
    <property type="component" value="Unassembled WGS sequence"/>
</dbReference>
<organism evidence="4 5">
    <name type="scientific">Monosiga brevicollis</name>
    <name type="common">Choanoflagellate</name>
    <dbReference type="NCBI Taxonomy" id="81824"/>
    <lineage>
        <taxon>Eukaryota</taxon>
        <taxon>Choanoflagellata</taxon>
        <taxon>Craspedida</taxon>
        <taxon>Salpingoecidae</taxon>
        <taxon>Monosiga</taxon>
    </lineage>
</organism>
<dbReference type="SMART" id="SM00369">
    <property type="entry name" value="LRR_TYP"/>
    <property type="match status" value="10"/>
</dbReference>
<evidence type="ECO:0000256" key="1">
    <source>
        <dbReference type="ARBA" id="ARBA00022614"/>
    </source>
</evidence>
<dbReference type="STRING" id="81824.A9V6G7"/>
<evidence type="ECO:0008006" key="6">
    <source>
        <dbReference type="Google" id="ProtNLM"/>
    </source>
</evidence>
<dbReference type="RefSeq" id="XP_001748425.1">
    <property type="nucleotide sequence ID" value="XM_001748373.1"/>
</dbReference>
<keyword evidence="1" id="KW-0433">Leucine-rich repeat</keyword>
<dbReference type="SUPFAM" id="SSF52058">
    <property type="entry name" value="L domain-like"/>
    <property type="match status" value="2"/>
</dbReference>
<dbReference type="KEGG" id="mbr:MONBRDRAFT_27938"/>
<dbReference type="EMBL" id="CH991563">
    <property type="protein sequence ID" value="EDQ86880.1"/>
    <property type="molecule type" value="Genomic_DNA"/>
</dbReference>
<feature type="region of interest" description="Disordered" evidence="3">
    <location>
        <begin position="1644"/>
        <end position="1681"/>
    </location>
</feature>
<evidence type="ECO:0000256" key="2">
    <source>
        <dbReference type="ARBA" id="ARBA00022737"/>
    </source>
</evidence>
<sequence>MLHYFNVTPLSTNYDLVSPLSLLFFLSLISCFSSRFRLSLSISCLASLLPFISLSLSLNLSLTSHHSLSLSHISSSSLSLSLSLSLSRSATRCYGLCMPKHQPGVPLTLFCTTTCLSTTNRGRGAPAPAAMASMAEAELAAAIEEEPGLIHCFECNLLNIDDPAAIAAVTSIDWFFGSCRPNFCSRPRSPTRSQPLTHAAVPSHDLIRIICIIPKLQSLQGIPSHLEELWACECPLEEWSAIENCIALEKLYLMNAHIASLEPMRAMMLMQLRTLSLRDNLIADLTPLAHLTQTPAVTTATGVITPSGVFQNYTNWTTFPLVPKPATRQQLRDSNALWARSYLTSVQRMLRHYWTGTSALHARLQHAASSDDARAAQLEDYLQAAHEHLEERLSALPTAATLSRWRERLPTQLYALLSHGGIQIAIGTDDHRWFQKLRRELTGKPRFDAEAFKRQGVLAVRLHRCLKVHLHASRHPKFEPTRGKFGFTAYPRNPVRRSKTDKTSTDPAAAVAAATATVAPSSAPIPTVPRPAAFSSEWTYVFLDGPETPDEYDDAIVRIFRDPTAVHAFGPQPCAKKSASSPSTKTKGHNNQPKRNRDELKETVVDDQDVEASDDDGADTEDIDESLSDLEKSDAEKSEGHKSDADPDADIDDDSVVDSSTAPNPLLAVPMYVVDLELCCRELRISVPPAPEAIQSSAGYTEGRERQRQAVRLFDSELQAPTLLEWLGGSPLASVTQLCLVGARLRRLPALAALAALKELDVSHNDLRELTLVQHPKLRTVRAVCNQIARFKLDRMPALESLDLSCNALASVCQLSNLDHFPKLRTVAVNCNPFQEFMDGPDYVKSMFTVLLPQIRVCCSVLPRHQAEEVASPRLAKTDGAKDDSNARVDEDVDVDLDIAAAVPSPRRRRARDSFALQAEEELFGLRQPFAAKQFYALSQPDPDHLEILAQDPKFGVARLAPERLRRVGLAEIVVSSAQPLTITAVLSGLQQSASTDTLTALSLSRCQLRSLDAIVVCDNLVHLDISHNLVHSLEPLKGHLCKLKRLAVDHNALSSLAGVEGKAAICTLSAAFNFISELKPLTTCTALQQLHLNNNSISNLREIFHLRQLTHLSVLDICHNPHQRRSAARDLCIYHLGRQLKQLDGLDVTSEEQRRTRKRLDALLTVDRIVDMVGEQRARELDALELRSVPLRSIHLSNELAFRNLTTINLDGNLLNHFDALGQLPALRMLSLVGNRIRRLTAARPSSASNETMATARDVIAARSGALNHRRSGVSQQIQDRLIVDPKTVVRSSSATESSGPLFAQLETLLLGKNGITHLEPLQLHRLPRLRVLHLDENDIGSTEGLGGLHALELLVLDKNRVKAIPASSLPTCSQLRVLCLNFNRLQDLSPLAECMKLQVLQVTHNRVAHVKQIVALAACANLRELQIADNDVERRLHFRAEVIMHLQNLTALNGALVSQQDMVDAMALTEQAVAAHPPSAMQYETEALPVRIESMGNRANINSMASFEPRALRSRILKSEISESKPEPDHLSRGQVRQPSATNRHPLSDFVTAMAANPSITNNLALEVLPMRSRPPTTSKMARLPHDRSTVRTKPRRKASIPKEGRLQPLDLGISSRGLVVPRDDQALGIALDHTPSHPVTQMEVTRTRNTSNTSTSPRMRRARLPAGASRALPHWSLT</sequence>
<dbReference type="InterPro" id="IPR003591">
    <property type="entry name" value="Leu-rich_rpt_typical-subtyp"/>
</dbReference>
<dbReference type="PROSITE" id="PS51450">
    <property type="entry name" value="LRR"/>
    <property type="match status" value="8"/>
</dbReference>
<name>A9V6G7_MONBE</name>
<evidence type="ECO:0000313" key="4">
    <source>
        <dbReference type="EMBL" id="EDQ86880.1"/>
    </source>
</evidence>
<feature type="compositionally biased region" description="Basic and acidic residues" evidence="3">
    <location>
        <begin position="1522"/>
        <end position="1534"/>
    </location>
</feature>
<feature type="region of interest" description="Disordered" evidence="3">
    <location>
        <begin position="483"/>
        <end position="506"/>
    </location>
</feature>
<feature type="compositionally biased region" description="Basic and acidic residues" evidence="3">
    <location>
        <begin position="595"/>
        <end position="604"/>
    </location>
</feature>
<feature type="compositionally biased region" description="Acidic residues" evidence="3">
    <location>
        <begin position="646"/>
        <end position="656"/>
    </location>
</feature>
<evidence type="ECO:0000313" key="5">
    <source>
        <dbReference type="Proteomes" id="UP000001357"/>
    </source>
</evidence>
<keyword evidence="5" id="KW-1185">Reference proteome</keyword>
<gene>
    <name evidence="4" type="ORF">MONBRDRAFT_27938</name>
</gene>
<feature type="compositionally biased region" description="Basic residues" evidence="3">
    <location>
        <begin position="1593"/>
        <end position="1602"/>
    </location>
</feature>
<dbReference type="InterPro" id="IPR001611">
    <property type="entry name" value="Leu-rich_rpt"/>
</dbReference>
<dbReference type="SMART" id="SM00365">
    <property type="entry name" value="LRR_SD22"/>
    <property type="match status" value="8"/>
</dbReference>
<dbReference type="PANTHER" id="PTHR46652:SF3">
    <property type="entry name" value="LEUCINE-RICH REPEAT-CONTAINING PROTEIN 9"/>
    <property type="match status" value="1"/>
</dbReference>
<feature type="compositionally biased region" description="Low complexity" evidence="3">
    <location>
        <begin position="575"/>
        <end position="585"/>
    </location>
</feature>
<dbReference type="InterPro" id="IPR032675">
    <property type="entry name" value="LRR_dom_sf"/>
</dbReference>
<feature type="region of interest" description="Disordered" evidence="3">
    <location>
        <begin position="1522"/>
        <end position="1545"/>
    </location>
</feature>
<accession>A9V6G7</accession>
<dbReference type="Pfam" id="PF13855">
    <property type="entry name" value="LRR_8"/>
    <property type="match status" value="2"/>
</dbReference>
<dbReference type="GeneID" id="5893568"/>
<feature type="region of interest" description="Disordered" evidence="3">
    <location>
        <begin position="1576"/>
        <end position="1605"/>
    </location>
</feature>
<feature type="compositionally biased region" description="Acidic residues" evidence="3">
    <location>
        <begin position="605"/>
        <end position="628"/>
    </location>
</feature>
<proteinExistence type="predicted"/>
<feature type="compositionally biased region" description="Low complexity" evidence="3">
    <location>
        <begin position="1650"/>
        <end position="1660"/>
    </location>
</feature>
<dbReference type="eggNOG" id="KOG0531">
    <property type="taxonomic scope" value="Eukaryota"/>
</dbReference>
<dbReference type="eggNOG" id="KOG0619">
    <property type="taxonomic scope" value="Eukaryota"/>
</dbReference>
<dbReference type="SUPFAM" id="SSF52075">
    <property type="entry name" value="Outer arm dynein light chain 1"/>
    <property type="match status" value="3"/>
</dbReference>
<dbReference type="PANTHER" id="PTHR46652">
    <property type="entry name" value="LEUCINE-RICH REPEAT AND IQ DOMAIN-CONTAINING PROTEIN 1-RELATED"/>
    <property type="match status" value="1"/>
</dbReference>
<protein>
    <recommendedName>
        <fullName evidence="6">Protein phosphatase 1 regulatory subunit 7</fullName>
    </recommendedName>
</protein>
<dbReference type="Gene3D" id="3.80.10.10">
    <property type="entry name" value="Ribonuclease Inhibitor"/>
    <property type="match status" value="6"/>
</dbReference>